<keyword evidence="4" id="KW-1185">Reference proteome</keyword>
<sequence>MSAGIRKRPENGEGEQQTAYDSPTAPCRICGHLKLRESTWPWQGTLPHADVLPRHTSDDTAWSKILQWISACEQSHTCYQGVSVLPTRVLDVAGGAVRVHTPGAGDEKAARYTCLSHCWAGHAKFDLTTSNGADLAVDINWDVLPATYQEAITLTRRLGIRYIWIDSLCIVQDDKEDWQRESATMADVYANAYLTIGADLYSTTTSGDTKPTDGCFSAVAPAHVGCVLELPHPASPHDTTYSVSVRKTLHHLPGPLGTRGWIMQERWLSPRCLWCCNNDLIFECCEDSSCLCGSASVNWVWGGATLPTPRAIHFPGKGAEFWREIVATYSPMQLTYPSDRFPAISGIVSSLSKTRKTDYLAGLWRDSLLSDLMWRTCPDDGRGLGLRPTEWIAPTWSWASTSGPGYAYTESAHKRTHGRILTAECNPVAAGNPFGQIAAASLVLSSKFVNARLVYEPDSMGENECPSTLRFDHAVINTLLVRQEVALDYNIWMDKAHHVPPGHPVALLILPSHRYSSLYGVGMGSMCEGIVVVLRTTDTKMAAAVYERIAYCSIELGPDVAEGPKGGDGKGSCLITAKKQGRETYQLDDYYRLGSWYEVLPEAVFSLV</sequence>
<dbReference type="Pfam" id="PF06985">
    <property type="entry name" value="HET"/>
    <property type="match status" value="1"/>
</dbReference>
<feature type="region of interest" description="Disordered" evidence="1">
    <location>
        <begin position="1"/>
        <end position="21"/>
    </location>
</feature>
<proteinExistence type="predicted"/>
<dbReference type="EMBL" id="MU854407">
    <property type="protein sequence ID" value="KAK4039195.1"/>
    <property type="molecule type" value="Genomic_DNA"/>
</dbReference>
<comment type="caution">
    <text evidence="3">The sequence shown here is derived from an EMBL/GenBank/DDBJ whole genome shotgun (WGS) entry which is preliminary data.</text>
</comment>
<dbReference type="PANTHER" id="PTHR33112">
    <property type="entry name" value="DOMAIN PROTEIN, PUTATIVE-RELATED"/>
    <property type="match status" value="1"/>
</dbReference>
<dbReference type="Proteomes" id="UP001303115">
    <property type="component" value="Unassembled WGS sequence"/>
</dbReference>
<protein>
    <submittedName>
        <fullName evidence="3">Heterokaryon incompatibility protein-domain-containing protein</fullName>
    </submittedName>
</protein>
<evidence type="ECO:0000259" key="2">
    <source>
        <dbReference type="Pfam" id="PF06985"/>
    </source>
</evidence>
<dbReference type="InterPro" id="IPR010730">
    <property type="entry name" value="HET"/>
</dbReference>
<evidence type="ECO:0000256" key="1">
    <source>
        <dbReference type="SAM" id="MobiDB-lite"/>
    </source>
</evidence>
<name>A0AAN6PFT3_9PEZI</name>
<evidence type="ECO:0000313" key="4">
    <source>
        <dbReference type="Proteomes" id="UP001303115"/>
    </source>
</evidence>
<evidence type="ECO:0000313" key="3">
    <source>
        <dbReference type="EMBL" id="KAK4039195.1"/>
    </source>
</evidence>
<organism evidence="3 4">
    <name type="scientific">Parachaetomium inaequale</name>
    <dbReference type="NCBI Taxonomy" id="2588326"/>
    <lineage>
        <taxon>Eukaryota</taxon>
        <taxon>Fungi</taxon>
        <taxon>Dikarya</taxon>
        <taxon>Ascomycota</taxon>
        <taxon>Pezizomycotina</taxon>
        <taxon>Sordariomycetes</taxon>
        <taxon>Sordariomycetidae</taxon>
        <taxon>Sordariales</taxon>
        <taxon>Chaetomiaceae</taxon>
        <taxon>Parachaetomium</taxon>
    </lineage>
</organism>
<gene>
    <name evidence="3" type="ORF">C8A01DRAFT_36817</name>
</gene>
<accession>A0AAN6PFT3</accession>
<dbReference type="PANTHER" id="PTHR33112:SF9">
    <property type="entry name" value="HETEROKARYON INCOMPATIBILITY DOMAIN-CONTAINING PROTEIN"/>
    <property type="match status" value="1"/>
</dbReference>
<feature type="domain" description="Heterokaryon incompatibility" evidence="2">
    <location>
        <begin position="112"/>
        <end position="265"/>
    </location>
</feature>
<dbReference type="AlphaFoldDB" id="A0AAN6PFT3"/>
<reference evidence="4" key="1">
    <citation type="journal article" date="2023" name="Mol. Phylogenet. Evol.">
        <title>Genome-scale phylogeny and comparative genomics of the fungal order Sordariales.</title>
        <authorList>
            <person name="Hensen N."/>
            <person name="Bonometti L."/>
            <person name="Westerberg I."/>
            <person name="Brannstrom I.O."/>
            <person name="Guillou S."/>
            <person name="Cros-Aarteil S."/>
            <person name="Calhoun S."/>
            <person name="Haridas S."/>
            <person name="Kuo A."/>
            <person name="Mondo S."/>
            <person name="Pangilinan J."/>
            <person name="Riley R."/>
            <person name="LaButti K."/>
            <person name="Andreopoulos B."/>
            <person name="Lipzen A."/>
            <person name="Chen C."/>
            <person name="Yan M."/>
            <person name="Daum C."/>
            <person name="Ng V."/>
            <person name="Clum A."/>
            <person name="Steindorff A."/>
            <person name="Ohm R.A."/>
            <person name="Martin F."/>
            <person name="Silar P."/>
            <person name="Natvig D.O."/>
            <person name="Lalanne C."/>
            <person name="Gautier V."/>
            <person name="Ament-Velasquez S.L."/>
            <person name="Kruys A."/>
            <person name="Hutchinson M.I."/>
            <person name="Powell A.J."/>
            <person name="Barry K."/>
            <person name="Miller A.N."/>
            <person name="Grigoriev I.V."/>
            <person name="Debuchy R."/>
            <person name="Gladieux P."/>
            <person name="Hiltunen Thoren M."/>
            <person name="Johannesson H."/>
        </authorList>
    </citation>
    <scope>NUCLEOTIDE SEQUENCE [LARGE SCALE GENOMIC DNA]</scope>
    <source>
        <strain evidence="4">CBS 284.82</strain>
    </source>
</reference>